<organism evidence="1 2">
    <name type="scientific">Litoribacillus peritrichatus</name>
    <dbReference type="NCBI Taxonomy" id="718191"/>
    <lineage>
        <taxon>Bacteria</taxon>
        <taxon>Pseudomonadati</taxon>
        <taxon>Pseudomonadota</taxon>
        <taxon>Gammaproteobacteria</taxon>
        <taxon>Oceanospirillales</taxon>
        <taxon>Oceanospirillaceae</taxon>
        <taxon>Litoribacillus</taxon>
    </lineage>
</organism>
<proteinExistence type="predicted"/>
<comment type="caution">
    <text evidence="1">The sequence shown here is derived from an EMBL/GenBank/DDBJ whole genome shotgun (WGS) entry which is preliminary data.</text>
</comment>
<gene>
    <name evidence="1" type="ORF">GCM10022277_33180</name>
</gene>
<dbReference type="RefSeq" id="WP_344799707.1">
    <property type="nucleotide sequence ID" value="NZ_BAABBN010000012.1"/>
</dbReference>
<reference evidence="2" key="1">
    <citation type="journal article" date="2019" name="Int. J. Syst. Evol. Microbiol.">
        <title>The Global Catalogue of Microorganisms (GCM) 10K type strain sequencing project: providing services to taxonomists for standard genome sequencing and annotation.</title>
        <authorList>
            <consortium name="The Broad Institute Genomics Platform"/>
            <consortium name="The Broad Institute Genome Sequencing Center for Infectious Disease"/>
            <person name="Wu L."/>
            <person name="Ma J."/>
        </authorList>
    </citation>
    <scope>NUCLEOTIDE SEQUENCE [LARGE SCALE GENOMIC DNA]</scope>
    <source>
        <strain evidence="2">JCM 17551</strain>
    </source>
</reference>
<accession>A0ABP7N0E8</accession>
<name>A0ABP7N0E8_9GAMM</name>
<keyword evidence="2" id="KW-1185">Reference proteome</keyword>
<evidence type="ECO:0000313" key="1">
    <source>
        <dbReference type="EMBL" id="GAA3933959.1"/>
    </source>
</evidence>
<sequence>MIEKDLVGSNFLIPRENLKIDVGYISRDEYCNALKRGAVIGVYNAQGKFIEDKQLTVKYAEIIPEIAEALTKDPRSTDYRRFKLAALEKGNLLLRLEWEIAKAMETNNISLELGRLMRNYMGFTTLLVDMGGPSYEVVTADSVDTTIEMIKLDEYETAV</sequence>
<evidence type="ECO:0000313" key="2">
    <source>
        <dbReference type="Proteomes" id="UP001501565"/>
    </source>
</evidence>
<dbReference type="EMBL" id="BAABBN010000012">
    <property type="protein sequence ID" value="GAA3933959.1"/>
    <property type="molecule type" value="Genomic_DNA"/>
</dbReference>
<dbReference type="Proteomes" id="UP001501565">
    <property type="component" value="Unassembled WGS sequence"/>
</dbReference>
<protein>
    <submittedName>
        <fullName evidence="1">Uncharacterized protein</fullName>
    </submittedName>
</protein>